<evidence type="ECO:0000313" key="7">
    <source>
        <dbReference type="Proteomes" id="UP000539473"/>
    </source>
</evidence>
<comment type="subunit">
    <text evidence="1">Homodimer.</text>
</comment>
<evidence type="ECO:0000313" key="6">
    <source>
        <dbReference type="EMBL" id="MBB5378024.1"/>
    </source>
</evidence>
<comment type="catalytic activity">
    <reaction evidence="4">
        <text>(S)-ureidoglycolate = urea + glyoxylate</text>
        <dbReference type="Rhea" id="RHEA:11304"/>
        <dbReference type="ChEBI" id="CHEBI:16199"/>
        <dbReference type="ChEBI" id="CHEBI:36655"/>
        <dbReference type="ChEBI" id="CHEBI:57296"/>
        <dbReference type="EC" id="4.3.2.3"/>
    </reaction>
</comment>
<dbReference type="InterPro" id="IPR024060">
    <property type="entry name" value="Ureidoglycolate_lyase_dom_sf"/>
</dbReference>
<protein>
    <submittedName>
        <fullName evidence="6">Ureidoglycolate hydrolase</fullName>
    </submittedName>
</protein>
<dbReference type="InterPro" id="IPR011051">
    <property type="entry name" value="RmlC_Cupin_sf"/>
</dbReference>
<reference evidence="5" key="4">
    <citation type="submission" date="2024-05" db="EMBL/GenBank/DDBJ databases">
        <authorList>
            <person name="Sun Q."/>
            <person name="Zhou Y."/>
        </authorList>
    </citation>
    <scope>NUCLEOTIDE SEQUENCE</scope>
    <source>
        <strain evidence="5">CGMCC 1.18437</strain>
    </source>
</reference>
<dbReference type="Proteomes" id="UP000539473">
    <property type="component" value="Unassembled WGS sequence"/>
</dbReference>
<dbReference type="RefSeq" id="WP_184114110.1">
    <property type="nucleotide sequence ID" value="NZ_BNAJ01000009.1"/>
</dbReference>
<reference evidence="5" key="1">
    <citation type="journal article" date="2014" name="Int. J. Syst. Evol. Microbiol.">
        <title>Complete genome of a new Firmicutes species belonging to the dominant human colonic microbiota ('Ruminococcus bicirculans') reveals two chromosomes and a selective capacity to utilize plant glucans.</title>
        <authorList>
            <consortium name="NISC Comparative Sequencing Program"/>
            <person name="Wegmann U."/>
            <person name="Louis P."/>
            <person name="Goesmann A."/>
            <person name="Henrissat B."/>
            <person name="Duncan S.H."/>
            <person name="Flint H.J."/>
        </authorList>
    </citation>
    <scope>NUCLEOTIDE SEQUENCE</scope>
    <source>
        <strain evidence="5">CGMCC 1.18437</strain>
    </source>
</reference>
<proteinExistence type="predicted"/>
<keyword evidence="8" id="KW-1185">Reference proteome</keyword>
<gene>
    <name evidence="5" type="ORF">GCM10017781_32650</name>
    <name evidence="6" type="ORF">HNQ07_003525</name>
</gene>
<dbReference type="InterPro" id="IPR007247">
    <property type="entry name" value="Ureidogly_lyase"/>
</dbReference>
<reference evidence="8" key="2">
    <citation type="journal article" date="2019" name="Int. J. Syst. Evol. Microbiol.">
        <title>The Global Catalogue of Microorganisms (GCM) 10K type strain sequencing project: providing services to taxonomists for standard genome sequencing and annotation.</title>
        <authorList>
            <consortium name="The Broad Institute Genomics Platform"/>
            <consortium name="The Broad Institute Genome Sequencing Center for Infectious Disease"/>
            <person name="Wu L."/>
            <person name="Ma J."/>
        </authorList>
    </citation>
    <scope>NUCLEOTIDE SEQUENCE [LARGE SCALE GENOMIC DNA]</scope>
    <source>
        <strain evidence="8">CGMCC 1.18437</strain>
    </source>
</reference>
<name>A0A7W8KGZ4_9DEIO</name>
<accession>A0A7W8KGZ4</accession>
<keyword evidence="6" id="KW-0378">Hydrolase</keyword>
<evidence type="ECO:0000313" key="8">
    <source>
        <dbReference type="Proteomes" id="UP000619376"/>
    </source>
</evidence>
<dbReference type="EMBL" id="JACHFK010000010">
    <property type="protein sequence ID" value="MBB5378024.1"/>
    <property type="molecule type" value="Genomic_DNA"/>
</dbReference>
<evidence type="ECO:0000313" key="5">
    <source>
        <dbReference type="EMBL" id="GHF53844.1"/>
    </source>
</evidence>
<evidence type="ECO:0000256" key="2">
    <source>
        <dbReference type="ARBA" id="ARBA00022631"/>
    </source>
</evidence>
<reference evidence="6 7" key="3">
    <citation type="submission" date="2020-08" db="EMBL/GenBank/DDBJ databases">
        <title>Genomic Encyclopedia of Type Strains, Phase IV (KMG-IV): sequencing the most valuable type-strain genomes for metagenomic binning, comparative biology and taxonomic classification.</title>
        <authorList>
            <person name="Goeker M."/>
        </authorList>
    </citation>
    <scope>NUCLEOTIDE SEQUENCE [LARGE SCALE GENOMIC DNA]</scope>
    <source>
        <strain evidence="6 7">DSM 27521</strain>
    </source>
</reference>
<dbReference type="Proteomes" id="UP000619376">
    <property type="component" value="Unassembled WGS sequence"/>
</dbReference>
<comment type="caution">
    <text evidence="6">The sequence shown here is derived from an EMBL/GenBank/DDBJ whole genome shotgun (WGS) entry which is preliminary data.</text>
</comment>
<sequence length="157" mass="16581">MPAIPQPLTAAAFAPYGEALTWPAAEADASGPGWNWWAERLRLPLDARPWSVGLLRLTPTPLVIEWAERHAHSAELIVPLDGPCHVYVALEGEPGHPDLGAVQVFTVLPGEAALLHPGVWHGAPFAAGGSACVLVLLPAGTGRDDTLKATFAPRRLA</sequence>
<dbReference type="GO" id="GO:0050385">
    <property type="term" value="F:ureidoglycolate lyase activity"/>
    <property type="evidence" value="ECO:0007669"/>
    <property type="project" value="UniProtKB-EC"/>
</dbReference>
<dbReference type="EMBL" id="BNAJ01000009">
    <property type="protein sequence ID" value="GHF53844.1"/>
    <property type="molecule type" value="Genomic_DNA"/>
</dbReference>
<evidence type="ECO:0000256" key="4">
    <source>
        <dbReference type="ARBA" id="ARBA00047684"/>
    </source>
</evidence>
<dbReference type="AlphaFoldDB" id="A0A7W8KGZ4"/>
<dbReference type="GO" id="GO:0004848">
    <property type="term" value="F:ureidoglycolate hydrolase activity"/>
    <property type="evidence" value="ECO:0007669"/>
    <property type="project" value="InterPro"/>
</dbReference>
<dbReference type="SUPFAM" id="SSF51182">
    <property type="entry name" value="RmlC-like cupins"/>
    <property type="match status" value="1"/>
</dbReference>
<dbReference type="Gene3D" id="2.60.120.480">
    <property type="entry name" value="Ureidoglycolate hydrolase"/>
    <property type="match status" value="1"/>
</dbReference>
<keyword evidence="3" id="KW-0456">Lyase</keyword>
<keyword evidence="2" id="KW-0659">Purine metabolism</keyword>
<evidence type="ECO:0000256" key="1">
    <source>
        <dbReference type="ARBA" id="ARBA00011738"/>
    </source>
</evidence>
<dbReference type="GO" id="GO:0006144">
    <property type="term" value="P:purine nucleobase metabolic process"/>
    <property type="evidence" value="ECO:0007669"/>
    <property type="project" value="UniProtKB-KW"/>
</dbReference>
<organism evidence="6 7">
    <name type="scientific">Deinococcus metalli</name>
    <dbReference type="NCBI Taxonomy" id="1141878"/>
    <lineage>
        <taxon>Bacteria</taxon>
        <taxon>Thermotogati</taxon>
        <taxon>Deinococcota</taxon>
        <taxon>Deinococci</taxon>
        <taxon>Deinococcales</taxon>
        <taxon>Deinococcaceae</taxon>
        <taxon>Deinococcus</taxon>
    </lineage>
</organism>
<dbReference type="Pfam" id="PF04115">
    <property type="entry name" value="Ureidogly_lyase"/>
    <property type="match status" value="1"/>
</dbReference>
<evidence type="ECO:0000256" key="3">
    <source>
        <dbReference type="ARBA" id="ARBA00023239"/>
    </source>
</evidence>
<dbReference type="GO" id="GO:0000256">
    <property type="term" value="P:allantoin catabolic process"/>
    <property type="evidence" value="ECO:0007669"/>
    <property type="project" value="InterPro"/>
</dbReference>